<dbReference type="InParanoid" id="A0A2N3NL98"/>
<dbReference type="InterPro" id="IPR000182">
    <property type="entry name" value="GNAT_dom"/>
</dbReference>
<dbReference type="PROSITE" id="PS51186">
    <property type="entry name" value="GNAT"/>
    <property type="match status" value="1"/>
</dbReference>
<dbReference type="STRING" id="41688.A0A2N3NL98"/>
<dbReference type="CDD" id="cd04301">
    <property type="entry name" value="NAT_SF"/>
    <property type="match status" value="1"/>
</dbReference>
<dbReference type="OrthoDB" id="47374at2759"/>
<dbReference type="EMBL" id="NLAX01000002">
    <property type="protein sequence ID" value="PKS13207.1"/>
    <property type="molecule type" value="Genomic_DNA"/>
</dbReference>
<feature type="domain" description="N-acetyltransferase" evidence="4">
    <location>
        <begin position="76"/>
        <end position="253"/>
    </location>
</feature>
<dbReference type="Gene3D" id="3.40.630.30">
    <property type="match status" value="1"/>
</dbReference>
<feature type="region of interest" description="Disordered" evidence="3">
    <location>
        <begin position="1"/>
        <end position="57"/>
    </location>
</feature>
<dbReference type="PANTHER" id="PTHR42919:SF8">
    <property type="entry name" value="N-ALPHA-ACETYLTRANSFERASE 50"/>
    <property type="match status" value="1"/>
</dbReference>
<feature type="compositionally biased region" description="Gly residues" evidence="3">
    <location>
        <begin position="326"/>
        <end position="335"/>
    </location>
</feature>
<gene>
    <name evidence="5" type="ORF">jhhlp_000552</name>
</gene>
<proteinExistence type="predicted"/>
<dbReference type="Proteomes" id="UP000233524">
    <property type="component" value="Unassembled WGS sequence"/>
</dbReference>
<keyword evidence="2" id="KW-0012">Acyltransferase</keyword>
<dbReference type="GO" id="GO:0031415">
    <property type="term" value="C:NatA complex"/>
    <property type="evidence" value="ECO:0007669"/>
    <property type="project" value="TreeGrafter"/>
</dbReference>
<name>A0A2N3NL98_9PEZI</name>
<evidence type="ECO:0000313" key="6">
    <source>
        <dbReference type="Proteomes" id="UP000233524"/>
    </source>
</evidence>
<protein>
    <recommendedName>
        <fullName evidence="4">N-acetyltransferase domain-containing protein</fullName>
    </recommendedName>
</protein>
<evidence type="ECO:0000256" key="2">
    <source>
        <dbReference type="ARBA" id="ARBA00023315"/>
    </source>
</evidence>
<feature type="compositionally biased region" description="Polar residues" evidence="3">
    <location>
        <begin position="8"/>
        <end position="22"/>
    </location>
</feature>
<evidence type="ECO:0000256" key="1">
    <source>
        <dbReference type="ARBA" id="ARBA00022679"/>
    </source>
</evidence>
<dbReference type="InterPro" id="IPR051556">
    <property type="entry name" value="N-term/lysine_N-AcTrnsfr"/>
</dbReference>
<dbReference type="SUPFAM" id="SSF55729">
    <property type="entry name" value="Acyl-CoA N-acyltransferases (Nat)"/>
    <property type="match status" value="1"/>
</dbReference>
<dbReference type="VEuPathDB" id="FungiDB:jhhlp_000552"/>
<dbReference type="Pfam" id="PF00583">
    <property type="entry name" value="Acetyltransf_1"/>
    <property type="match status" value="1"/>
</dbReference>
<dbReference type="GO" id="GO:0007064">
    <property type="term" value="P:mitotic sister chromatid cohesion"/>
    <property type="evidence" value="ECO:0007669"/>
    <property type="project" value="TreeGrafter"/>
</dbReference>
<keyword evidence="1" id="KW-0808">Transferase</keyword>
<dbReference type="PANTHER" id="PTHR42919">
    <property type="entry name" value="N-ALPHA-ACETYLTRANSFERASE"/>
    <property type="match status" value="1"/>
</dbReference>
<dbReference type="InterPro" id="IPR016181">
    <property type="entry name" value="Acyl_CoA_acyltransferase"/>
</dbReference>
<accession>A0A2N3NL98</accession>
<feature type="region of interest" description="Disordered" evidence="3">
    <location>
        <begin position="284"/>
        <end position="360"/>
    </location>
</feature>
<keyword evidence="6" id="KW-1185">Reference proteome</keyword>
<organism evidence="5 6">
    <name type="scientific">Lomentospora prolificans</name>
    <dbReference type="NCBI Taxonomy" id="41688"/>
    <lineage>
        <taxon>Eukaryota</taxon>
        <taxon>Fungi</taxon>
        <taxon>Dikarya</taxon>
        <taxon>Ascomycota</taxon>
        <taxon>Pezizomycotina</taxon>
        <taxon>Sordariomycetes</taxon>
        <taxon>Hypocreomycetidae</taxon>
        <taxon>Microascales</taxon>
        <taxon>Microascaceae</taxon>
        <taxon>Lomentospora</taxon>
    </lineage>
</organism>
<dbReference type="AlphaFoldDB" id="A0A2N3NL98"/>
<evidence type="ECO:0000259" key="4">
    <source>
        <dbReference type="PROSITE" id="PS51186"/>
    </source>
</evidence>
<comment type="caution">
    <text evidence="5">The sequence shown here is derived from an EMBL/GenBank/DDBJ whole genome shotgun (WGS) entry which is preliminary data.</text>
</comment>
<sequence>MSLPTAAKTAQSSLLSFLNQKQPKYAPPPSAPKDHKRSPAIAKDPVPPATTPPQIVTPVPPTLATIAPTVHPHPQATIRLVCADDITALRRINSLLLPVAYPDNFYQRVLDPAASALFSRVITWADDASRSPSASKVIGSIVCRVESVANVPTTVSAQVPLNSGQTLYIESLCLLSAYRSLGLASAALEEVLATVRRDPGLDIQSVYAHAWTENEEGLKWYKSRGFTCDPKPVEGYYVKLRPGSAWIVRRDVCPLSGPSSAIARKLDPAPPTAQALPLGTTARIANLGPKSTPPPPRTESGQSFQNQRPKTEWNDLPADMAPPPKTGGGVSGGSSGQSSRSSSTVRKKKDRSYPAEAFGG</sequence>
<feature type="compositionally biased region" description="Polar residues" evidence="3">
    <location>
        <begin position="299"/>
        <end position="308"/>
    </location>
</feature>
<evidence type="ECO:0000313" key="5">
    <source>
        <dbReference type="EMBL" id="PKS13207.1"/>
    </source>
</evidence>
<dbReference type="GO" id="GO:0016747">
    <property type="term" value="F:acyltransferase activity, transferring groups other than amino-acyl groups"/>
    <property type="evidence" value="ECO:0007669"/>
    <property type="project" value="InterPro"/>
</dbReference>
<evidence type="ECO:0000256" key="3">
    <source>
        <dbReference type="SAM" id="MobiDB-lite"/>
    </source>
</evidence>
<reference evidence="5 6" key="1">
    <citation type="journal article" date="2017" name="G3 (Bethesda)">
        <title>First Draft Genome Sequence of the Pathogenic Fungus Lomentospora prolificans (Formerly Scedosporium prolificans).</title>
        <authorList>
            <person name="Luo R."/>
            <person name="Zimin A."/>
            <person name="Workman R."/>
            <person name="Fan Y."/>
            <person name="Pertea G."/>
            <person name="Grossman N."/>
            <person name="Wear M.P."/>
            <person name="Jia B."/>
            <person name="Miller H."/>
            <person name="Casadevall A."/>
            <person name="Timp W."/>
            <person name="Zhang S.X."/>
            <person name="Salzberg S.L."/>
        </authorList>
    </citation>
    <scope>NUCLEOTIDE SEQUENCE [LARGE SCALE GENOMIC DNA]</scope>
    <source>
        <strain evidence="5 6">JHH-5317</strain>
    </source>
</reference>